<organism evidence="2 3">
    <name type="scientific">Haloarcula limicola</name>
    <dbReference type="NCBI Taxonomy" id="1429915"/>
    <lineage>
        <taxon>Archaea</taxon>
        <taxon>Methanobacteriati</taxon>
        <taxon>Methanobacteriota</taxon>
        <taxon>Stenosarchaea group</taxon>
        <taxon>Halobacteria</taxon>
        <taxon>Halobacteriales</taxon>
        <taxon>Haloarculaceae</taxon>
        <taxon>Haloarcula</taxon>
    </lineage>
</organism>
<feature type="transmembrane region" description="Helical" evidence="1">
    <location>
        <begin position="18"/>
        <end position="40"/>
    </location>
</feature>
<evidence type="ECO:0000256" key="1">
    <source>
        <dbReference type="SAM" id="Phobius"/>
    </source>
</evidence>
<keyword evidence="3" id="KW-1185">Reference proteome</keyword>
<gene>
    <name evidence="2" type="ORF">KTS45_05375</name>
</gene>
<feature type="transmembrane region" description="Helical" evidence="1">
    <location>
        <begin position="47"/>
        <end position="71"/>
    </location>
</feature>
<dbReference type="Proteomes" id="UP000766550">
    <property type="component" value="Unassembled WGS sequence"/>
</dbReference>
<keyword evidence="1" id="KW-1133">Transmembrane helix</keyword>
<dbReference type="EMBL" id="JAHQXF010000001">
    <property type="protein sequence ID" value="MBV0923627.1"/>
    <property type="molecule type" value="Genomic_DNA"/>
</dbReference>
<keyword evidence="1" id="KW-0472">Membrane</keyword>
<dbReference type="Pfam" id="PF24283">
    <property type="entry name" value="DUF7471"/>
    <property type="match status" value="1"/>
</dbReference>
<feature type="transmembrane region" description="Helical" evidence="1">
    <location>
        <begin position="83"/>
        <end position="100"/>
    </location>
</feature>
<reference evidence="2 3" key="1">
    <citation type="submission" date="2021-06" db="EMBL/GenBank/DDBJ databases">
        <title>New haloarchaea isolates fom saline soil.</title>
        <authorList>
            <person name="Duran-Viseras A."/>
            <person name="Sanchez-Porro C.S."/>
            <person name="Ventosa A."/>
        </authorList>
    </citation>
    <scope>NUCLEOTIDE SEQUENCE [LARGE SCALE GENOMIC DNA]</scope>
    <source>
        <strain evidence="2 3">JCM 183640</strain>
    </source>
</reference>
<protein>
    <submittedName>
        <fullName evidence="2">Uncharacterized protein</fullName>
    </submittedName>
</protein>
<dbReference type="OrthoDB" id="213898at2157"/>
<keyword evidence="1" id="KW-0812">Transmembrane</keyword>
<evidence type="ECO:0000313" key="3">
    <source>
        <dbReference type="Proteomes" id="UP000766550"/>
    </source>
</evidence>
<sequence length="113" mass="11902">MIRPGHVGVHWGDFHADFAVVLAVSAVATAALCALGLAVYRRRGSRAYLLLALALVALVARPLVAGLAMLGTVSPATHHTLEHGADAVVVALVFGAVYYARSVEKRLDNEEDT</sequence>
<accession>A0A8J7Y3N6</accession>
<dbReference type="AlphaFoldDB" id="A0A8J7Y3N6"/>
<name>A0A8J7Y3N6_9EURY</name>
<dbReference type="InterPro" id="IPR055894">
    <property type="entry name" value="DUF7471"/>
</dbReference>
<proteinExistence type="predicted"/>
<comment type="caution">
    <text evidence="2">The sequence shown here is derived from an EMBL/GenBank/DDBJ whole genome shotgun (WGS) entry which is preliminary data.</text>
</comment>
<evidence type="ECO:0000313" key="2">
    <source>
        <dbReference type="EMBL" id="MBV0923627.1"/>
    </source>
</evidence>